<dbReference type="SUPFAM" id="SSF56112">
    <property type="entry name" value="Protein kinase-like (PK-like)"/>
    <property type="match status" value="1"/>
</dbReference>
<sequence length="221" mass="25290">MCCVRGSTGITRISLSSRVNKMTMRLFEKSEGESTVKFLKIKRVIKILQSLCGGPNVIKHLDIALDYCHSQGIMHRDVKPHNVMIDHELRKLRLIDWVLKNFTTLARSIIFVLLQGISRVQNFLLTCKTTTILWISGALVIFSKEPFFYGHDNRDQLVKIAKNYENGLTDVLGTDELNAYLHKYRLELDPQLEALVGRRSISLTDSCVMIIKIDSQQGKPW</sequence>
<organism evidence="5 6">
    <name type="scientific">Sesamum alatum</name>
    <dbReference type="NCBI Taxonomy" id="300844"/>
    <lineage>
        <taxon>Eukaryota</taxon>
        <taxon>Viridiplantae</taxon>
        <taxon>Streptophyta</taxon>
        <taxon>Embryophyta</taxon>
        <taxon>Tracheophyta</taxon>
        <taxon>Spermatophyta</taxon>
        <taxon>Magnoliopsida</taxon>
        <taxon>eudicotyledons</taxon>
        <taxon>Gunneridae</taxon>
        <taxon>Pentapetalae</taxon>
        <taxon>asterids</taxon>
        <taxon>lamiids</taxon>
        <taxon>Lamiales</taxon>
        <taxon>Pedaliaceae</taxon>
        <taxon>Sesamum</taxon>
    </lineage>
</organism>
<proteinExistence type="inferred from homology"/>
<gene>
    <name evidence="5" type="ORF">Salat_1409400</name>
</gene>
<dbReference type="EC" id="2.7.11.1" evidence="3"/>
<name>A0AAE2CLD0_9LAMI</name>
<evidence type="ECO:0000256" key="3">
    <source>
        <dbReference type="RuleBase" id="RU369118"/>
    </source>
</evidence>
<dbReference type="GO" id="GO:0005524">
    <property type="term" value="F:ATP binding"/>
    <property type="evidence" value="ECO:0007669"/>
    <property type="project" value="UniProtKB-UniRule"/>
</dbReference>
<dbReference type="AlphaFoldDB" id="A0AAE2CLD0"/>
<comment type="function">
    <text evidence="3">Casein kinases are operationally defined by their preferential utilization of acidic proteins as substrates.</text>
</comment>
<accession>A0AAE2CLD0</accession>
<keyword evidence="3 5" id="KW-0418">Kinase</keyword>
<evidence type="ECO:0000313" key="6">
    <source>
        <dbReference type="Proteomes" id="UP001293254"/>
    </source>
</evidence>
<dbReference type="Gene3D" id="1.10.510.10">
    <property type="entry name" value="Transferase(Phosphotransferase) domain 1"/>
    <property type="match status" value="1"/>
</dbReference>
<comment type="similarity">
    <text evidence="3">Belongs to the protein kinase superfamily. Ser/Thr protein kinase family. CK2 subfamily.</text>
</comment>
<dbReference type="EMBL" id="JACGWO010000005">
    <property type="protein sequence ID" value="KAK4426408.1"/>
    <property type="molecule type" value="Genomic_DNA"/>
</dbReference>
<dbReference type="InterPro" id="IPR011009">
    <property type="entry name" value="Kinase-like_dom_sf"/>
</dbReference>
<evidence type="ECO:0000256" key="1">
    <source>
        <dbReference type="ARBA" id="ARBA00022741"/>
    </source>
</evidence>
<evidence type="ECO:0000313" key="5">
    <source>
        <dbReference type="EMBL" id="KAK4426408.1"/>
    </source>
</evidence>
<comment type="catalytic activity">
    <reaction evidence="3">
        <text>L-threonyl-[protein] + ATP = O-phospho-L-threonyl-[protein] + ADP + H(+)</text>
        <dbReference type="Rhea" id="RHEA:46608"/>
        <dbReference type="Rhea" id="RHEA-COMP:11060"/>
        <dbReference type="Rhea" id="RHEA-COMP:11605"/>
        <dbReference type="ChEBI" id="CHEBI:15378"/>
        <dbReference type="ChEBI" id="CHEBI:30013"/>
        <dbReference type="ChEBI" id="CHEBI:30616"/>
        <dbReference type="ChEBI" id="CHEBI:61977"/>
        <dbReference type="ChEBI" id="CHEBI:456216"/>
        <dbReference type="EC" id="2.7.11.1"/>
    </reaction>
</comment>
<protein>
    <recommendedName>
        <fullName evidence="3">Casein kinase II subunit alpha</fullName>
        <shortName evidence="3">CK II alpha</shortName>
        <ecNumber evidence="3">2.7.11.1</ecNumber>
    </recommendedName>
</protein>
<dbReference type="Pfam" id="PF00069">
    <property type="entry name" value="Pkinase"/>
    <property type="match status" value="1"/>
</dbReference>
<dbReference type="Proteomes" id="UP001293254">
    <property type="component" value="Unassembled WGS sequence"/>
</dbReference>
<evidence type="ECO:0000256" key="2">
    <source>
        <dbReference type="ARBA" id="ARBA00022840"/>
    </source>
</evidence>
<keyword evidence="3" id="KW-0808">Transferase</keyword>
<dbReference type="PANTHER" id="PTHR24054:SF56">
    <property type="entry name" value="CASEIN KINASE II SUBUNIT ALPHA-1"/>
    <property type="match status" value="1"/>
</dbReference>
<dbReference type="GO" id="GO:0051726">
    <property type="term" value="P:regulation of cell cycle"/>
    <property type="evidence" value="ECO:0007669"/>
    <property type="project" value="TreeGrafter"/>
</dbReference>
<dbReference type="PROSITE" id="PS50011">
    <property type="entry name" value="PROTEIN_KINASE_DOM"/>
    <property type="match status" value="1"/>
</dbReference>
<dbReference type="GO" id="GO:0005956">
    <property type="term" value="C:protein kinase CK2 complex"/>
    <property type="evidence" value="ECO:0007669"/>
    <property type="project" value="TreeGrafter"/>
</dbReference>
<comment type="catalytic activity">
    <reaction evidence="3">
        <text>L-seryl-[protein] + ATP = O-phospho-L-seryl-[protein] + ADP + H(+)</text>
        <dbReference type="Rhea" id="RHEA:17989"/>
        <dbReference type="Rhea" id="RHEA-COMP:9863"/>
        <dbReference type="Rhea" id="RHEA-COMP:11604"/>
        <dbReference type="ChEBI" id="CHEBI:15378"/>
        <dbReference type="ChEBI" id="CHEBI:29999"/>
        <dbReference type="ChEBI" id="CHEBI:30616"/>
        <dbReference type="ChEBI" id="CHEBI:83421"/>
        <dbReference type="ChEBI" id="CHEBI:456216"/>
        <dbReference type="EC" id="2.7.11.1"/>
    </reaction>
</comment>
<keyword evidence="6" id="KW-1185">Reference proteome</keyword>
<dbReference type="PROSITE" id="PS00108">
    <property type="entry name" value="PROTEIN_KINASE_ST"/>
    <property type="match status" value="1"/>
</dbReference>
<dbReference type="InterPro" id="IPR000719">
    <property type="entry name" value="Prot_kinase_dom"/>
</dbReference>
<keyword evidence="2 3" id="KW-0067">ATP-binding</keyword>
<reference evidence="5" key="1">
    <citation type="submission" date="2020-06" db="EMBL/GenBank/DDBJ databases">
        <authorList>
            <person name="Li T."/>
            <person name="Hu X."/>
            <person name="Zhang T."/>
            <person name="Song X."/>
            <person name="Zhang H."/>
            <person name="Dai N."/>
            <person name="Sheng W."/>
            <person name="Hou X."/>
            <person name="Wei L."/>
        </authorList>
    </citation>
    <scope>NUCLEOTIDE SEQUENCE</scope>
    <source>
        <strain evidence="5">3651</strain>
        <tissue evidence="5">Leaf</tissue>
    </source>
</reference>
<keyword evidence="3" id="KW-0723">Serine/threonine-protein kinase</keyword>
<feature type="domain" description="Protein kinase" evidence="4">
    <location>
        <begin position="1"/>
        <end position="221"/>
    </location>
</feature>
<dbReference type="PANTHER" id="PTHR24054">
    <property type="entry name" value="CASEIN KINASE II SUBUNIT ALPHA"/>
    <property type="match status" value="1"/>
</dbReference>
<dbReference type="GO" id="GO:0005634">
    <property type="term" value="C:nucleus"/>
    <property type="evidence" value="ECO:0007669"/>
    <property type="project" value="TreeGrafter"/>
</dbReference>
<evidence type="ECO:0000259" key="4">
    <source>
        <dbReference type="PROSITE" id="PS50011"/>
    </source>
</evidence>
<dbReference type="GO" id="GO:0004674">
    <property type="term" value="F:protein serine/threonine kinase activity"/>
    <property type="evidence" value="ECO:0007669"/>
    <property type="project" value="UniProtKB-UniRule"/>
</dbReference>
<dbReference type="InterPro" id="IPR008271">
    <property type="entry name" value="Ser/Thr_kinase_AS"/>
</dbReference>
<dbReference type="InterPro" id="IPR045216">
    <property type="entry name" value="CK2_alpha"/>
</dbReference>
<keyword evidence="1 3" id="KW-0547">Nucleotide-binding</keyword>
<dbReference type="GO" id="GO:0005829">
    <property type="term" value="C:cytosol"/>
    <property type="evidence" value="ECO:0007669"/>
    <property type="project" value="TreeGrafter"/>
</dbReference>
<dbReference type="GO" id="GO:0106310">
    <property type="term" value="F:protein serine kinase activity"/>
    <property type="evidence" value="ECO:0007669"/>
    <property type="project" value="UniProtKB-UniRule"/>
</dbReference>
<comment type="caution">
    <text evidence="5">The sequence shown here is derived from an EMBL/GenBank/DDBJ whole genome shotgun (WGS) entry which is preliminary data.</text>
</comment>
<reference evidence="5" key="2">
    <citation type="journal article" date="2024" name="Plant">
        <title>Genomic evolution and insights into agronomic trait innovations of Sesamum species.</title>
        <authorList>
            <person name="Miao H."/>
            <person name="Wang L."/>
            <person name="Qu L."/>
            <person name="Liu H."/>
            <person name="Sun Y."/>
            <person name="Le M."/>
            <person name="Wang Q."/>
            <person name="Wei S."/>
            <person name="Zheng Y."/>
            <person name="Lin W."/>
            <person name="Duan Y."/>
            <person name="Cao H."/>
            <person name="Xiong S."/>
            <person name="Wang X."/>
            <person name="Wei L."/>
            <person name="Li C."/>
            <person name="Ma Q."/>
            <person name="Ju M."/>
            <person name="Zhao R."/>
            <person name="Li G."/>
            <person name="Mu C."/>
            <person name="Tian Q."/>
            <person name="Mei H."/>
            <person name="Zhang T."/>
            <person name="Gao T."/>
            <person name="Zhang H."/>
        </authorList>
    </citation>
    <scope>NUCLEOTIDE SEQUENCE</scope>
    <source>
        <strain evidence="5">3651</strain>
    </source>
</reference>